<dbReference type="AlphaFoldDB" id="A0A2N3NJC2"/>
<dbReference type="SUPFAM" id="SSF103473">
    <property type="entry name" value="MFS general substrate transporter"/>
    <property type="match status" value="1"/>
</dbReference>
<dbReference type="Pfam" id="PF06963">
    <property type="entry name" value="FPN1"/>
    <property type="match status" value="1"/>
</dbReference>
<protein>
    <recommendedName>
        <fullName evidence="7">Solute carrier family 40 member</fullName>
    </recommendedName>
</protein>
<comment type="function">
    <text evidence="7">May be involved in iron transport and iron homeostasis.</text>
</comment>
<sequence>MTTDDEGSRRILNARIRRIDLACKLLGPFVIASIDDFSTIVAIWTTLILTLLSVAPEYICIAQTYYAVPALGYRSAGQLQSEPDESEETPLLHNGLPTPNATKSEHPVFSWVRFLLSSIFPISSIRFYSQHRAFLPSLAYVFLHLTVLSFSGRMIVFLLSIGYSSLAVGIARTICTFVELSATWTTPKLIERAGNVMAGFYSISLQALCLTFGVACFIVDWNGALQTHDGAMLGAGGLILGVIFSRIGLWGVDLTTQIIVQDEVEEEYRGAFSTAEASSQNLFEMMSYVSTIVYYRPEQFQWPMYLTLASVYAGWLTYAIYVYRGPGRCLEMG</sequence>
<evidence type="ECO:0000313" key="8">
    <source>
        <dbReference type="EMBL" id="PKS12514.1"/>
    </source>
</evidence>
<evidence type="ECO:0000256" key="4">
    <source>
        <dbReference type="ARBA" id="ARBA00022692"/>
    </source>
</evidence>
<comment type="similarity">
    <text evidence="2 7">Belongs to the ferroportin (FP) (TC 2.A.100) family. SLC40A subfamily.</text>
</comment>
<feature type="transmembrane region" description="Helical" evidence="7">
    <location>
        <begin position="231"/>
        <end position="252"/>
    </location>
</feature>
<evidence type="ECO:0000256" key="5">
    <source>
        <dbReference type="ARBA" id="ARBA00022989"/>
    </source>
</evidence>
<evidence type="ECO:0000256" key="7">
    <source>
        <dbReference type="RuleBase" id="RU365065"/>
    </source>
</evidence>
<evidence type="ECO:0000313" key="9">
    <source>
        <dbReference type="Proteomes" id="UP000233524"/>
    </source>
</evidence>
<keyword evidence="7" id="KW-0406">Ion transport</keyword>
<dbReference type="GO" id="GO:0016020">
    <property type="term" value="C:membrane"/>
    <property type="evidence" value="ECO:0007669"/>
    <property type="project" value="UniProtKB-SubCell"/>
</dbReference>
<comment type="subcellular location">
    <subcellularLocation>
        <location evidence="1 7">Membrane</location>
        <topology evidence="1 7">Multi-pass membrane protein</topology>
    </subcellularLocation>
</comment>
<evidence type="ECO:0000256" key="1">
    <source>
        <dbReference type="ARBA" id="ARBA00004141"/>
    </source>
</evidence>
<keyword evidence="6 7" id="KW-0472">Membrane</keyword>
<feature type="transmembrane region" description="Helical" evidence="7">
    <location>
        <begin position="198"/>
        <end position="219"/>
    </location>
</feature>
<dbReference type="GO" id="GO:0005381">
    <property type="term" value="F:iron ion transmembrane transporter activity"/>
    <property type="evidence" value="ECO:0007669"/>
    <property type="project" value="UniProtKB-UniRule"/>
</dbReference>
<evidence type="ECO:0000256" key="2">
    <source>
        <dbReference type="ARBA" id="ARBA00006279"/>
    </source>
</evidence>
<gene>
    <name evidence="8" type="ORF">jhhlp_000721</name>
</gene>
<reference evidence="8 9" key="1">
    <citation type="journal article" date="2017" name="G3 (Bethesda)">
        <title>First Draft Genome Sequence of the Pathogenic Fungus Lomentospora prolificans (Formerly Scedosporium prolificans).</title>
        <authorList>
            <person name="Luo R."/>
            <person name="Zimin A."/>
            <person name="Workman R."/>
            <person name="Fan Y."/>
            <person name="Pertea G."/>
            <person name="Grossman N."/>
            <person name="Wear M.P."/>
            <person name="Jia B."/>
            <person name="Miller H."/>
            <person name="Casadevall A."/>
            <person name="Timp W."/>
            <person name="Zhang S.X."/>
            <person name="Salzberg S.L."/>
        </authorList>
    </citation>
    <scope>NUCLEOTIDE SEQUENCE [LARGE SCALE GENOMIC DNA]</scope>
    <source>
        <strain evidence="8 9">JHH-5317</strain>
    </source>
</reference>
<proteinExistence type="inferred from homology"/>
<dbReference type="InParanoid" id="A0A2N3NJC2"/>
<dbReference type="VEuPathDB" id="FungiDB:jhhlp_000721"/>
<dbReference type="EMBL" id="NLAX01000003">
    <property type="protein sequence ID" value="PKS12514.1"/>
    <property type="molecule type" value="Genomic_DNA"/>
</dbReference>
<dbReference type="Proteomes" id="UP000233524">
    <property type="component" value="Unassembled WGS sequence"/>
</dbReference>
<evidence type="ECO:0000256" key="3">
    <source>
        <dbReference type="ARBA" id="ARBA00022448"/>
    </source>
</evidence>
<feature type="transmembrane region" description="Helical" evidence="7">
    <location>
        <begin position="140"/>
        <end position="163"/>
    </location>
</feature>
<comment type="caution">
    <text evidence="7">Lacks conserved residue(s) required for the propagation of feature annotation.</text>
</comment>
<dbReference type="STRING" id="41688.A0A2N3NJC2"/>
<dbReference type="PANTHER" id="PTHR11660">
    <property type="entry name" value="SOLUTE CARRIER FAMILY 40 MEMBER"/>
    <property type="match status" value="1"/>
</dbReference>
<keyword evidence="4 7" id="KW-0812">Transmembrane</keyword>
<keyword evidence="3 7" id="KW-0813">Transport</keyword>
<evidence type="ECO:0000256" key="6">
    <source>
        <dbReference type="ARBA" id="ARBA00023136"/>
    </source>
</evidence>
<comment type="caution">
    <text evidence="8">The sequence shown here is derived from an EMBL/GenBank/DDBJ whole genome shotgun (WGS) entry which is preliminary data.</text>
</comment>
<name>A0A2N3NJC2_9PEZI</name>
<keyword evidence="9" id="KW-1185">Reference proteome</keyword>
<feature type="transmembrane region" description="Helical" evidence="7">
    <location>
        <begin position="302"/>
        <end position="323"/>
    </location>
</feature>
<dbReference type="InterPro" id="IPR009716">
    <property type="entry name" value="Ferroportin-1"/>
</dbReference>
<organism evidence="8 9">
    <name type="scientific">Lomentospora prolificans</name>
    <dbReference type="NCBI Taxonomy" id="41688"/>
    <lineage>
        <taxon>Eukaryota</taxon>
        <taxon>Fungi</taxon>
        <taxon>Dikarya</taxon>
        <taxon>Ascomycota</taxon>
        <taxon>Pezizomycotina</taxon>
        <taxon>Sordariomycetes</taxon>
        <taxon>Hypocreomycetidae</taxon>
        <taxon>Microascales</taxon>
        <taxon>Microascaceae</taxon>
        <taxon>Lomentospora</taxon>
    </lineage>
</organism>
<dbReference type="OrthoDB" id="648861at2759"/>
<accession>A0A2N3NJC2</accession>
<keyword evidence="5 7" id="KW-1133">Transmembrane helix</keyword>
<dbReference type="InterPro" id="IPR036259">
    <property type="entry name" value="MFS_trans_sf"/>
</dbReference>
<dbReference type="PANTHER" id="PTHR11660:SF57">
    <property type="entry name" value="SOLUTE CARRIER FAMILY 40 MEMBER"/>
    <property type="match status" value="1"/>
</dbReference>